<evidence type="ECO:0000256" key="4">
    <source>
        <dbReference type="ARBA" id="ARBA00022825"/>
    </source>
</evidence>
<dbReference type="PROSITE" id="PS50958">
    <property type="entry name" value="SMB_2"/>
    <property type="match status" value="1"/>
</dbReference>
<name>A0ABY1C103_MYXFU</name>
<keyword evidence="5" id="KW-1015">Disulfide bond</keyword>
<dbReference type="PROSITE" id="PS00137">
    <property type="entry name" value="SUBTILASE_HIS"/>
    <property type="match status" value="1"/>
</dbReference>
<dbReference type="PANTHER" id="PTHR43806">
    <property type="entry name" value="PEPTIDASE S8"/>
    <property type="match status" value="1"/>
</dbReference>
<dbReference type="InterPro" id="IPR034193">
    <property type="entry name" value="PCSK9_ProteinaseK-like"/>
</dbReference>
<dbReference type="PROSITE" id="PS00138">
    <property type="entry name" value="SUBTILASE_SER"/>
    <property type="match status" value="1"/>
</dbReference>
<dbReference type="InterPro" id="IPR023828">
    <property type="entry name" value="Peptidase_S8_Ser-AS"/>
</dbReference>
<accession>A0ABY1C103</accession>
<dbReference type="Pfam" id="PF05922">
    <property type="entry name" value="Inhibitor_I9"/>
    <property type="match status" value="1"/>
</dbReference>
<dbReference type="PROSITE" id="PS00136">
    <property type="entry name" value="SUBTILASE_ASP"/>
    <property type="match status" value="1"/>
</dbReference>
<dbReference type="InterPro" id="IPR036852">
    <property type="entry name" value="Peptidase_S8/S53_dom_sf"/>
</dbReference>
<dbReference type="PANTHER" id="PTHR43806:SF11">
    <property type="entry name" value="CEREVISIN-RELATED"/>
    <property type="match status" value="1"/>
</dbReference>
<dbReference type="EMBL" id="FOIB01000002">
    <property type="protein sequence ID" value="SET50541.1"/>
    <property type="molecule type" value="Genomic_DNA"/>
</dbReference>
<evidence type="ECO:0000256" key="1">
    <source>
        <dbReference type="ARBA" id="ARBA00011073"/>
    </source>
</evidence>
<feature type="domain" description="SMB" evidence="9">
    <location>
        <begin position="423"/>
        <end position="459"/>
    </location>
</feature>
<proteinExistence type="inferred from homology"/>
<dbReference type="Proteomes" id="UP000183760">
    <property type="component" value="Unassembled WGS sequence"/>
</dbReference>
<gene>
    <name evidence="10" type="ORF">SAMN05443572_102514</name>
</gene>
<evidence type="ECO:0000256" key="5">
    <source>
        <dbReference type="ARBA" id="ARBA00023157"/>
    </source>
</evidence>
<dbReference type="SUPFAM" id="SSF90188">
    <property type="entry name" value="Somatomedin B domain"/>
    <property type="match status" value="1"/>
</dbReference>
<keyword evidence="3 6" id="KW-0378">Hydrolase</keyword>
<dbReference type="Pfam" id="PF01033">
    <property type="entry name" value="Somatomedin_B"/>
    <property type="match status" value="1"/>
</dbReference>
<organism evidence="10 11">
    <name type="scientific">Myxococcus fulvus</name>
    <dbReference type="NCBI Taxonomy" id="33"/>
    <lineage>
        <taxon>Bacteria</taxon>
        <taxon>Pseudomonadati</taxon>
        <taxon>Myxococcota</taxon>
        <taxon>Myxococcia</taxon>
        <taxon>Myxococcales</taxon>
        <taxon>Cystobacterineae</taxon>
        <taxon>Myxococcaceae</taxon>
        <taxon>Myxococcus</taxon>
    </lineage>
</organism>
<keyword evidence="4 6" id="KW-0720">Serine protease</keyword>
<feature type="signal peptide" evidence="8">
    <location>
        <begin position="1"/>
        <end position="31"/>
    </location>
</feature>
<dbReference type="InterPro" id="IPR037045">
    <property type="entry name" value="S8pro/Inhibitor_I9_sf"/>
</dbReference>
<dbReference type="InterPro" id="IPR023827">
    <property type="entry name" value="Peptidase_S8_Asp-AS"/>
</dbReference>
<dbReference type="InterPro" id="IPR036024">
    <property type="entry name" value="Somatomedin_B-like_dom_sf"/>
</dbReference>
<dbReference type="InterPro" id="IPR000209">
    <property type="entry name" value="Peptidase_S8/S53_dom"/>
</dbReference>
<evidence type="ECO:0000259" key="9">
    <source>
        <dbReference type="PROSITE" id="PS50958"/>
    </source>
</evidence>
<dbReference type="InterPro" id="IPR022398">
    <property type="entry name" value="Peptidase_S8_His-AS"/>
</dbReference>
<dbReference type="InterPro" id="IPR010259">
    <property type="entry name" value="S8pro/Inhibitor_I9"/>
</dbReference>
<dbReference type="PROSITE" id="PS51892">
    <property type="entry name" value="SUBTILASE"/>
    <property type="match status" value="1"/>
</dbReference>
<dbReference type="PROSITE" id="PS51257">
    <property type="entry name" value="PROKAR_LIPOPROTEIN"/>
    <property type="match status" value="1"/>
</dbReference>
<feature type="active site" description="Charge relay system" evidence="6">
    <location>
        <position position="172"/>
    </location>
</feature>
<dbReference type="InterPro" id="IPR050131">
    <property type="entry name" value="Peptidase_S8_subtilisin-like"/>
</dbReference>
<keyword evidence="11" id="KW-1185">Reference proteome</keyword>
<dbReference type="PRINTS" id="PR00723">
    <property type="entry name" value="SUBTILISIN"/>
</dbReference>
<evidence type="ECO:0000256" key="6">
    <source>
        <dbReference type="PROSITE-ProRule" id="PRU01240"/>
    </source>
</evidence>
<dbReference type="Pfam" id="PF00082">
    <property type="entry name" value="Peptidase_S8"/>
    <property type="match status" value="1"/>
</dbReference>
<evidence type="ECO:0000313" key="11">
    <source>
        <dbReference type="Proteomes" id="UP000183760"/>
    </source>
</evidence>
<dbReference type="PROSITE" id="PS00524">
    <property type="entry name" value="SMB_1"/>
    <property type="match status" value="1"/>
</dbReference>
<dbReference type="GO" id="GO:0006508">
    <property type="term" value="P:proteolysis"/>
    <property type="evidence" value="ECO:0007669"/>
    <property type="project" value="UniProtKB-KW"/>
</dbReference>
<comment type="caution">
    <text evidence="10">The sequence shown here is derived from an EMBL/GenBank/DDBJ whole genome shotgun (WGS) entry which is preliminary data.</text>
</comment>
<keyword evidence="8" id="KW-0732">Signal</keyword>
<keyword evidence="2 6" id="KW-0645">Protease</keyword>
<feature type="active site" description="Charge relay system" evidence="6">
    <location>
        <position position="360"/>
    </location>
</feature>
<evidence type="ECO:0000256" key="7">
    <source>
        <dbReference type="RuleBase" id="RU003355"/>
    </source>
</evidence>
<reference evidence="10 11" key="1">
    <citation type="submission" date="2016-10" db="EMBL/GenBank/DDBJ databases">
        <authorList>
            <person name="Varghese N."/>
            <person name="Submissions S."/>
        </authorList>
    </citation>
    <scope>NUCLEOTIDE SEQUENCE [LARGE SCALE GENOMIC DNA]</scope>
    <source>
        <strain evidence="10 11">DSM 16525</strain>
    </source>
</reference>
<evidence type="ECO:0000256" key="2">
    <source>
        <dbReference type="ARBA" id="ARBA00022670"/>
    </source>
</evidence>
<sequence length="459" mass="48029">MRTPSNLARPFPGMKLHVLSLLCGLALGWSACEAPRAGSTGDVDAKHLARLDLAAPEARIPDEYIVVFGEAVTGRAMAATEDEVARAGGDNALLHRYSVIPGFAARLDATQLERLRRNPAVAAIEQNQSVSLSAVYPTDTVGIDRVDQRQGRNGLYDDRDATGVGTHVYVLDTGINTQHSEFSGRIDTSEGFIPDGRGYEDCNGHGTHVASLIGGTTYGMARQTTLHAVRVLTCAGRSSWATVIMGLEFVRSDCAAQAARCVANLSLTGPLSPTTNATVAQLVNAGIPVVVAAGNDNLDACTQSPASEPKALTVAAVDGNDQRWSDSNWGACVDLFAPGVDILGAWTGDAVAAQFETGTSMASPHVAGALAQYLGEHPNVTPAQLDAKLKGSATLSCVADRKGSPDLMLFSDLDQGNAHCVATTDSCQGLCGQAAVSCFCDPTCLDFNDCCPDFEEVCL</sequence>
<evidence type="ECO:0000256" key="3">
    <source>
        <dbReference type="ARBA" id="ARBA00022801"/>
    </source>
</evidence>
<dbReference type="SUPFAM" id="SSF52743">
    <property type="entry name" value="Subtilisin-like"/>
    <property type="match status" value="1"/>
</dbReference>
<evidence type="ECO:0000256" key="8">
    <source>
        <dbReference type="SAM" id="SignalP"/>
    </source>
</evidence>
<evidence type="ECO:0000313" key="10">
    <source>
        <dbReference type="EMBL" id="SET50541.1"/>
    </source>
</evidence>
<dbReference type="GO" id="GO:0008233">
    <property type="term" value="F:peptidase activity"/>
    <property type="evidence" value="ECO:0007669"/>
    <property type="project" value="UniProtKB-KW"/>
</dbReference>
<dbReference type="CDD" id="cd04077">
    <property type="entry name" value="Peptidases_S8_PCSK9_ProteinaseK_like"/>
    <property type="match status" value="1"/>
</dbReference>
<feature type="chain" id="PRO_5045070087" evidence="8">
    <location>
        <begin position="32"/>
        <end position="459"/>
    </location>
</feature>
<dbReference type="Gene3D" id="3.40.50.200">
    <property type="entry name" value="Peptidase S8/S53 domain"/>
    <property type="match status" value="1"/>
</dbReference>
<dbReference type="SUPFAM" id="SSF54897">
    <property type="entry name" value="Protease propeptides/inhibitors"/>
    <property type="match status" value="1"/>
</dbReference>
<dbReference type="Gene3D" id="4.10.410.20">
    <property type="match status" value="1"/>
</dbReference>
<dbReference type="Gene3D" id="3.30.70.80">
    <property type="entry name" value="Peptidase S8 propeptide/proteinase inhibitor I9"/>
    <property type="match status" value="1"/>
</dbReference>
<feature type="active site" description="Charge relay system" evidence="6">
    <location>
        <position position="205"/>
    </location>
</feature>
<dbReference type="InterPro" id="IPR015500">
    <property type="entry name" value="Peptidase_S8_subtilisin-rel"/>
</dbReference>
<comment type="similarity">
    <text evidence="1 6 7">Belongs to the peptidase S8 family.</text>
</comment>
<protein>
    <submittedName>
        <fullName evidence="10">Serine protease, subtilisin family</fullName>
    </submittedName>
</protein>
<dbReference type="InterPro" id="IPR001212">
    <property type="entry name" value="Somatomedin_B_dom"/>
</dbReference>